<dbReference type="Proteomes" id="UP000016927">
    <property type="component" value="Unassembled WGS sequence"/>
</dbReference>
<dbReference type="AlphaFoldDB" id="R0MGD0"/>
<dbReference type="VEuPathDB" id="MicrosporidiaDB:NBO_799g0001"/>
<sequence length="106" mass="12509">MKKDSKCSSYKYYTISPISFANYNCRIIVGIEIRFINSEKFREIIAFDKDDKAVEFLEDIHYFINSLNRFCCPSEVLKQMKISKISFSSKDNKFMKEVEVGDYLTI</sequence>
<name>R0MGD0_NOSB1</name>
<evidence type="ECO:0000313" key="2">
    <source>
        <dbReference type="Proteomes" id="UP000016927"/>
    </source>
</evidence>
<dbReference type="HOGENOM" id="CLU_2223984_0_0_1"/>
<dbReference type="OrthoDB" id="10532513at2759"/>
<gene>
    <name evidence="1" type="ORF">NBO_799g0001</name>
</gene>
<evidence type="ECO:0000313" key="1">
    <source>
        <dbReference type="EMBL" id="EOB11808.1"/>
    </source>
</evidence>
<reference evidence="1 2" key="1">
    <citation type="journal article" date="2013" name="BMC Genomics">
        <title>Comparative genomics of parasitic silkworm microsporidia reveal an association between genome expansion and host adaptation.</title>
        <authorList>
            <person name="Pan G."/>
            <person name="Xu J."/>
            <person name="Li T."/>
            <person name="Xia Q."/>
            <person name="Liu S.L."/>
            <person name="Zhang G."/>
            <person name="Li S."/>
            <person name="Li C."/>
            <person name="Liu H."/>
            <person name="Yang L."/>
            <person name="Liu T."/>
            <person name="Zhang X."/>
            <person name="Wu Z."/>
            <person name="Fan W."/>
            <person name="Dang X."/>
            <person name="Xiang H."/>
            <person name="Tao M."/>
            <person name="Li Y."/>
            <person name="Hu J."/>
            <person name="Li Z."/>
            <person name="Lin L."/>
            <person name="Luo J."/>
            <person name="Geng L."/>
            <person name="Wang L."/>
            <person name="Long M."/>
            <person name="Wan Y."/>
            <person name="He N."/>
            <person name="Zhang Z."/>
            <person name="Lu C."/>
            <person name="Keeling P.J."/>
            <person name="Wang J."/>
            <person name="Xiang Z."/>
            <person name="Zhou Z."/>
        </authorList>
    </citation>
    <scope>NUCLEOTIDE SEQUENCE [LARGE SCALE GENOMIC DNA]</scope>
    <source>
        <strain evidence="2">CQ1 / CVCC 102059</strain>
    </source>
</reference>
<accession>R0MGD0</accession>
<keyword evidence="2" id="KW-1185">Reference proteome</keyword>
<proteinExistence type="predicted"/>
<dbReference type="EMBL" id="KB909706">
    <property type="protein sequence ID" value="EOB11808.1"/>
    <property type="molecule type" value="Genomic_DNA"/>
</dbReference>
<organism evidence="1 2">
    <name type="scientific">Nosema bombycis (strain CQ1 / CVCC 102059)</name>
    <name type="common">Microsporidian parasite</name>
    <name type="synonym">Pebrine of silkworm</name>
    <dbReference type="NCBI Taxonomy" id="578461"/>
    <lineage>
        <taxon>Eukaryota</taxon>
        <taxon>Fungi</taxon>
        <taxon>Fungi incertae sedis</taxon>
        <taxon>Microsporidia</taxon>
        <taxon>Nosematidae</taxon>
        <taxon>Nosema</taxon>
    </lineage>
</organism>
<protein>
    <submittedName>
        <fullName evidence="1">Uncharacterized protein</fullName>
    </submittedName>
</protein>